<organism evidence="1 2">
    <name type="scientific">Daphnia magna</name>
    <dbReference type="NCBI Taxonomy" id="35525"/>
    <lineage>
        <taxon>Eukaryota</taxon>
        <taxon>Metazoa</taxon>
        <taxon>Ecdysozoa</taxon>
        <taxon>Arthropoda</taxon>
        <taxon>Crustacea</taxon>
        <taxon>Branchiopoda</taxon>
        <taxon>Diplostraca</taxon>
        <taxon>Cladocera</taxon>
        <taxon>Anomopoda</taxon>
        <taxon>Daphniidae</taxon>
        <taxon>Daphnia</taxon>
    </lineage>
</organism>
<sequence length="76" mass="8286">MMVLHPSRKFVHIFEVRVHLSPDVAGQLHASAERWTVLECGPFASAQSFLGTFSGILVAAEEVFVLSRTCGSQAAR</sequence>
<keyword evidence="2" id="KW-1185">Reference proteome</keyword>
<accession>A0ABQ9YSX9</accession>
<gene>
    <name evidence="1" type="ORF">OUZ56_005498</name>
</gene>
<evidence type="ECO:0000313" key="1">
    <source>
        <dbReference type="EMBL" id="KAK4003743.1"/>
    </source>
</evidence>
<dbReference type="Proteomes" id="UP001234178">
    <property type="component" value="Unassembled WGS sequence"/>
</dbReference>
<comment type="caution">
    <text evidence="1">The sequence shown here is derived from an EMBL/GenBank/DDBJ whole genome shotgun (WGS) entry which is preliminary data.</text>
</comment>
<evidence type="ECO:0000313" key="2">
    <source>
        <dbReference type="Proteomes" id="UP001234178"/>
    </source>
</evidence>
<dbReference type="EMBL" id="JAOYFB010000001">
    <property type="protein sequence ID" value="KAK4003743.1"/>
    <property type="molecule type" value="Genomic_DNA"/>
</dbReference>
<protein>
    <submittedName>
        <fullName evidence="1">Uncharacterized protein</fullName>
    </submittedName>
</protein>
<reference evidence="1 2" key="1">
    <citation type="journal article" date="2023" name="Nucleic Acids Res.">
        <title>The hologenome of Daphnia magna reveals possible DNA methylation and microbiome-mediated evolution of the host genome.</title>
        <authorList>
            <person name="Chaturvedi A."/>
            <person name="Li X."/>
            <person name="Dhandapani V."/>
            <person name="Marshall H."/>
            <person name="Kissane S."/>
            <person name="Cuenca-Cambronero M."/>
            <person name="Asole G."/>
            <person name="Calvet F."/>
            <person name="Ruiz-Romero M."/>
            <person name="Marangio P."/>
            <person name="Guigo R."/>
            <person name="Rago D."/>
            <person name="Mirbahai L."/>
            <person name="Eastwood N."/>
            <person name="Colbourne J.K."/>
            <person name="Zhou J."/>
            <person name="Mallon E."/>
            <person name="Orsini L."/>
        </authorList>
    </citation>
    <scope>NUCLEOTIDE SEQUENCE [LARGE SCALE GENOMIC DNA]</scope>
    <source>
        <strain evidence="1">LRV0_1</strain>
    </source>
</reference>
<name>A0ABQ9YSX9_9CRUS</name>
<proteinExistence type="predicted"/>